<evidence type="ECO:0000313" key="2">
    <source>
        <dbReference type="EMBL" id="HHJ53562.1"/>
    </source>
</evidence>
<protein>
    <submittedName>
        <fullName evidence="2">T9SS type A sorting domain-containing protein</fullName>
    </submittedName>
</protein>
<gene>
    <name evidence="2" type="ORF">ENJ89_10235</name>
</gene>
<dbReference type="Gene3D" id="2.60.40.4070">
    <property type="match status" value="1"/>
</dbReference>
<reference evidence="2" key="1">
    <citation type="journal article" date="2020" name="mSystems">
        <title>Genome- and Community-Level Interaction Insights into Carbon Utilization and Element Cycling Functions of Hydrothermarchaeota in Hydrothermal Sediment.</title>
        <authorList>
            <person name="Zhou Z."/>
            <person name="Liu Y."/>
            <person name="Xu W."/>
            <person name="Pan J."/>
            <person name="Luo Z.H."/>
            <person name="Li M."/>
        </authorList>
    </citation>
    <scope>NUCLEOTIDE SEQUENCE [LARGE SCALE GENOMIC DNA]</scope>
    <source>
        <strain evidence="2">HyVt-527</strain>
    </source>
</reference>
<sequence length="89" mass="9865">MAKQSLGWQRNGITINPSIRIRVSLPQASLVDLSIFDVNGRKVKQLLTGNKPAGIYEVVFDGSNLASGVYIYRLQANDFTAVKRMLLVK</sequence>
<dbReference type="Proteomes" id="UP000886124">
    <property type="component" value="Unassembled WGS sequence"/>
</dbReference>
<name>A0A7V5UFK7_CALAY</name>
<dbReference type="NCBIfam" id="TIGR04183">
    <property type="entry name" value="Por_Secre_tail"/>
    <property type="match status" value="1"/>
</dbReference>
<feature type="domain" description="Secretion system C-terminal sorting" evidence="1">
    <location>
        <begin position="21"/>
        <end position="85"/>
    </location>
</feature>
<dbReference type="EMBL" id="DROD01000650">
    <property type="protein sequence ID" value="HHJ53562.1"/>
    <property type="molecule type" value="Genomic_DNA"/>
</dbReference>
<dbReference type="InterPro" id="IPR026444">
    <property type="entry name" value="Secre_tail"/>
</dbReference>
<dbReference type="AlphaFoldDB" id="A0A7V5UFK7"/>
<proteinExistence type="predicted"/>
<comment type="caution">
    <text evidence="2">The sequence shown here is derived from an EMBL/GenBank/DDBJ whole genome shotgun (WGS) entry which is preliminary data.</text>
</comment>
<evidence type="ECO:0000259" key="1">
    <source>
        <dbReference type="Pfam" id="PF18962"/>
    </source>
</evidence>
<accession>A0A7V5UFK7</accession>
<dbReference type="Pfam" id="PF18962">
    <property type="entry name" value="Por_Secre_tail"/>
    <property type="match status" value="1"/>
</dbReference>
<organism evidence="2">
    <name type="scientific">Caldithrix abyssi</name>
    <dbReference type="NCBI Taxonomy" id="187145"/>
    <lineage>
        <taxon>Bacteria</taxon>
        <taxon>Pseudomonadati</taxon>
        <taxon>Calditrichota</taxon>
        <taxon>Calditrichia</taxon>
        <taxon>Calditrichales</taxon>
        <taxon>Calditrichaceae</taxon>
        <taxon>Caldithrix</taxon>
    </lineage>
</organism>